<evidence type="ECO:0000313" key="3">
    <source>
        <dbReference type="Proteomes" id="UP001589855"/>
    </source>
</evidence>
<dbReference type="Proteomes" id="UP001589855">
    <property type="component" value="Unassembled WGS sequence"/>
</dbReference>
<keyword evidence="1" id="KW-0812">Transmembrane</keyword>
<reference evidence="2 3" key="1">
    <citation type="submission" date="2024-09" db="EMBL/GenBank/DDBJ databases">
        <authorList>
            <person name="Sun Q."/>
            <person name="Mori K."/>
        </authorList>
    </citation>
    <scope>NUCLEOTIDE SEQUENCE [LARGE SCALE GENOMIC DNA]</scope>
    <source>
        <strain evidence="2 3">TBRC 4575</strain>
    </source>
</reference>
<comment type="caution">
    <text evidence="2">The sequence shown here is derived from an EMBL/GenBank/DDBJ whole genome shotgun (WGS) entry which is preliminary data.</text>
</comment>
<feature type="transmembrane region" description="Helical" evidence="1">
    <location>
        <begin position="291"/>
        <end position="308"/>
    </location>
</feature>
<sequence>MNELYQRRLQRHLRQMLKYLRLVFNDHFVIALMFFVGGLGLAYSNWLKTVGPRDTWILFVIGAFLWLGLRIGRIATLIEPADPVFLLPRERDFQEYLGHAWRYSWWLAQLVQVALVVLTMPLLVLVDHFSGLDLVMVVLTQVLLKDFQLTVSMIRLYDTTAATRQLFKSSWSAPWSSWMTWVVSLLGVGLTLFAGPWEGLSGSLVLAIGFRFWFRWLQPRITVAWRADVKLEANRMLGIYRFFNLFTDVPMVQGTVKRRRYLDWVYRWLPADQRHAFGYLFSRGMARGTEFSNLVARLTVIGAVLLYFSGHGWLAMALDVLFIYLIGFQLLPFYKRYDNIVFTHIYPVALKRRLANFQRLLTVVLSVTAIIFLIAFWASNASLVEVGILTLINAFEIYLLVALYAKVRLA</sequence>
<dbReference type="PIRSF" id="PIRSF037259">
    <property type="entry name" value="EcsB_ABC"/>
    <property type="match status" value="1"/>
</dbReference>
<name>A0ABV6K3N0_9LACO</name>
<gene>
    <name evidence="2" type="ORF">ACFFGS_00555</name>
</gene>
<keyword evidence="3" id="KW-1185">Reference proteome</keyword>
<protein>
    <submittedName>
        <fullName evidence="2">ABC transporter permease</fullName>
    </submittedName>
</protein>
<dbReference type="EMBL" id="JBHLUK010000002">
    <property type="protein sequence ID" value="MFC0422673.1"/>
    <property type="molecule type" value="Genomic_DNA"/>
</dbReference>
<evidence type="ECO:0000313" key="2">
    <source>
        <dbReference type="EMBL" id="MFC0422673.1"/>
    </source>
</evidence>
<feature type="transmembrane region" description="Helical" evidence="1">
    <location>
        <begin position="20"/>
        <end position="43"/>
    </location>
</feature>
<proteinExistence type="predicted"/>
<feature type="transmembrane region" description="Helical" evidence="1">
    <location>
        <begin position="55"/>
        <end position="72"/>
    </location>
</feature>
<keyword evidence="1" id="KW-1133">Transmembrane helix</keyword>
<dbReference type="RefSeq" id="WP_137643849.1">
    <property type="nucleotide sequence ID" value="NZ_BAABRM010000001.1"/>
</dbReference>
<accession>A0ABV6K3N0</accession>
<organism evidence="2 3">
    <name type="scientific">Lactiplantibacillus plajomi</name>
    <dbReference type="NCBI Taxonomy" id="1457217"/>
    <lineage>
        <taxon>Bacteria</taxon>
        <taxon>Bacillati</taxon>
        <taxon>Bacillota</taxon>
        <taxon>Bacilli</taxon>
        <taxon>Lactobacillales</taxon>
        <taxon>Lactobacillaceae</taxon>
        <taxon>Lactiplantibacillus</taxon>
    </lineage>
</organism>
<dbReference type="InterPro" id="IPR010288">
    <property type="entry name" value="EcsB_ABC"/>
</dbReference>
<keyword evidence="1" id="KW-0472">Membrane</keyword>
<feature type="transmembrane region" description="Helical" evidence="1">
    <location>
        <begin position="360"/>
        <end position="380"/>
    </location>
</feature>
<feature type="transmembrane region" description="Helical" evidence="1">
    <location>
        <begin position="314"/>
        <end position="334"/>
    </location>
</feature>
<dbReference type="Pfam" id="PF05975">
    <property type="entry name" value="EcsB"/>
    <property type="match status" value="1"/>
</dbReference>
<feature type="transmembrane region" description="Helical" evidence="1">
    <location>
        <begin position="386"/>
        <end position="405"/>
    </location>
</feature>
<feature type="transmembrane region" description="Helical" evidence="1">
    <location>
        <begin position="103"/>
        <end position="126"/>
    </location>
</feature>
<evidence type="ECO:0000256" key="1">
    <source>
        <dbReference type="SAM" id="Phobius"/>
    </source>
</evidence>